<accession>F8E2S6</accession>
<feature type="transmembrane region" description="Helical" evidence="2">
    <location>
        <begin position="33"/>
        <end position="54"/>
    </location>
</feature>
<dbReference type="EMBL" id="CP002857">
    <property type="protein sequence ID" value="AEI10299.1"/>
    <property type="molecule type" value="Genomic_DNA"/>
</dbReference>
<dbReference type="OrthoDB" id="4410958at2"/>
<keyword evidence="2" id="KW-1133">Transmembrane helix</keyword>
<dbReference type="Proteomes" id="UP000000492">
    <property type="component" value="Chromosome"/>
</dbReference>
<feature type="transmembrane region" description="Helical" evidence="2">
    <location>
        <begin position="135"/>
        <end position="153"/>
    </location>
</feature>
<dbReference type="eggNOG" id="ENOG5031F94">
    <property type="taxonomic scope" value="Bacteria"/>
</dbReference>
<dbReference type="STRING" id="662755.CRES_1946"/>
<evidence type="ECO:0000313" key="3">
    <source>
        <dbReference type="EMBL" id="AEI10299.1"/>
    </source>
</evidence>
<feature type="transmembrane region" description="Helical" evidence="2">
    <location>
        <begin position="74"/>
        <end position="97"/>
    </location>
</feature>
<proteinExistence type="predicted"/>
<dbReference type="RefSeq" id="WP_013889281.1">
    <property type="nucleotide sequence ID" value="NC_015673.1"/>
</dbReference>
<feature type="region of interest" description="Disordered" evidence="1">
    <location>
        <begin position="1"/>
        <end position="26"/>
    </location>
</feature>
<evidence type="ECO:0000256" key="1">
    <source>
        <dbReference type="SAM" id="MobiDB-lite"/>
    </source>
</evidence>
<dbReference type="HOGENOM" id="CLU_133685_0_0_11"/>
<keyword evidence="4" id="KW-1185">Reference proteome</keyword>
<dbReference type="KEGG" id="crd:CRES_1946"/>
<gene>
    <name evidence="3" type="ordered locus">CRES_1946</name>
</gene>
<keyword evidence="2" id="KW-0812">Transmembrane</keyword>
<dbReference type="AlphaFoldDB" id="F8E2S6"/>
<evidence type="ECO:0000313" key="4">
    <source>
        <dbReference type="Proteomes" id="UP000000492"/>
    </source>
</evidence>
<feature type="transmembrane region" description="Helical" evidence="2">
    <location>
        <begin position="109"/>
        <end position="129"/>
    </location>
</feature>
<organism evidence="3 4">
    <name type="scientific">Corynebacterium resistens (strain DSM 45100 / JCM 12819 / GTC 2026 / SICGH 158)</name>
    <dbReference type="NCBI Taxonomy" id="662755"/>
    <lineage>
        <taxon>Bacteria</taxon>
        <taxon>Bacillati</taxon>
        <taxon>Actinomycetota</taxon>
        <taxon>Actinomycetes</taxon>
        <taxon>Mycobacteriales</taxon>
        <taxon>Corynebacteriaceae</taxon>
        <taxon>Corynebacterium</taxon>
    </lineage>
</organism>
<protein>
    <submittedName>
        <fullName evidence="3">Membrane protein</fullName>
    </submittedName>
</protein>
<sequence length="180" mass="19364">MPSMFPTMASSSDDRNRRVESWQPGDPTPRTTIAAFALLLITGVLMIVAGGFQLMAKWDGPINSPAQAEDINFLIRNVRILGGVTAACGLGIAVLAPKVRDGYRRARRAVTFIAAVGMFFMLAGWVFQFTGMGNALLALLLAVALLLAFRPAADPYFDAGHRLETPIEGDGTIPGDELRK</sequence>
<keyword evidence="2" id="KW-0472">Membrane</keyword>
<evidence type="ECO:0000256" key="2">
    <source>
        <dbReference type="SAM" id="Phobius"/>
    </source>
</evidence>
<name>F8E2S6_CORRG</name>
<reference evidence="3 4" key="1">
    <citation type="journal article" date="2012" name="BMC Genomics">
        <title>Complete genome sequence, lifestyle, and multi-drug resistance of the human pathogen Corynebacterium resistens DSM 45100 isolated from blood samples of a leukemia patient.</title>
        <authorList>
            <person name="Schroder J."/>
            <person name="Maus I."/>
            <person name="Meyer K."/>
            <person name="Wordemann S."/>
            <person name="Blom J."/>
            <person name="Jaenicke S."/>
            <person name="Schneider J."/>
            <person name="Trost E."/>
            <person name="Tauch A."/>
        </authorList>
    </citation>
    <scope>NUCLEOTIDE SEQUENCE [LARGE SCALE GENOMIC DNA]</scope>
    <source>
        <strain evidence="4">DSM 45100 / JCM 12819 / CCUG 50093 / GTC 2026 / SICGH 158</strain>
    </source>
</reference>